<accession>A0A2K8NS69</accession>
<dbReference type="KEGG" id="efr:EFREU_v1c05970"/>
<dbReference type="InterPro" id="IPR051396">
    <property type="entry name" value="Bact_Antivir_Def_Nuclease"/>
</dbReference>
<dbReference type="Proteomes" id="UP000232222">
    <property type="component" value="Chromosome"/>
</dbReference>
<dbReference type="Gene3D" id="3.40.50.300">
    <property type="entry name" value="P-loop containing nucleotide triphosphate hydrolases"/>
    <property type="match status" value="1"/>
</dbReference>
<dbReference type="OrthoDB" id="308933at2"/>
<dbReference type="AlphaFoldDB" id="A0A2K8NS69"/>
<evidence type="ECO:0000259" key="1">
    <source>
        <dbReference type="Pfam" id="PF13175"/>
    </source>
</evidence>
<name>A0A2K8NS69_9MOLU</name>
<evidence type="ECO:0000313" key="2">
    <source>
        <dbReference type="EMBL" id="ATZ16617.1"/>
    </source>
</evidence>
<dbReference type="InterPro" id="IPR027417">
    <property type="entry name" value="P-loop_NTPase"/>
</dbReference>
<dbReference type="PANTHER" id="PTHR43581:SF4">
    <property type="entry name" value="ATP_GTP PHOSPHATASE"/>
    <property type="match status" value="1"/>
</dbReference>
<evidence type="ECO:0000313" key="3">
    <source>
        <dbReference type="Proteomes" id="UP000232222"/>
    </source>
</evidence>
<sequence length="561" mass="66076">MQHLNIKNYRNFENANFCISPLTILTGENNTGKTSLLKLMESVNNNKTLNFQGTSFNEVKSKDIIRNSKQPLEILLSYTSKEMVSRRLKDVYLMEKYDVLIIKDYDFPLIKKFYTWDSSTNELIIFEFEYDFSSLHQTINPSPKLKSIDIELFDLPIDKNLFLKKESYDFIGLINNKVKEYKNKWKSEKIVLSNYLNAKNHNEFHEIHTDFYKSQIFNILDRINTSLSLEELYALFIFCKGKEDEKVELPNKKEIPKNNRSLHKISEANIRAFEAATKGSRLRKAYNYFQYIGPIRPTFEEFYVQENFNRSKQESVNFTHFEAIKTFFDNKNILKGEMDKFFQSISNIQSIDIVEDIRNNNPHVYYYPIYKTKLNSTKEKKLKYSGTGVSQLFPILVNILTNKQKLNPNNIDVIKSIAIEQPELHLHPKAQNRLGSFFIDYIQDMKKLEKEIGKKEASGINLAKFRKTKQNLENTYLVIETHSTFIIDSMRKSINKIYKNKDTNDFNESSINNEINILFLFNKTKSTNIDYFSINEKGRLDGNYKNYVDFYINDAFEMLGI</sequence>
<dbReference type="Pfam" id="PF13175">
    <property type="entry name" value="AAA_15"/>
    <property type="match status" value="1"/>
</dbReference>
<keyword evidence="3" id="KW-1185">Reference proteome</keyword>
<gene>
    <name evidence="2" type="ORF">EFREU_v1c05970</name>
</gene>
<dbReference type="RefSeq" id="WP_100609687.1">
    <property type="nucleotide sequence ID" value="NZ_CP024962.1"/>
</dbReference>
<dbReference type="PANTHER" id="PTHR43581">
    <property type="entry name" value="ATP/GTP PHOSPHATASE"/>
    <property type="match status" value="1"/>
</dbReference>
<dbReference type="EMBL" id="CP024962">
    <property type="protein sequence ID" value="ATZ16617.1"/>
    <property type="molecule type" value="Genomic_DNA"/>
</dbReference>
<organism evidence="2 3">
    <name type="scientific">Entomoplasma freundtii</name>
    <dbReference type="NCBI Taxonomy" id="74700"/>
    <lineage>
        <taxon>Bacteria</taxon>
        <taxon>Bacillati</taxon>
        <taxon>Mycoplasmatota</taxon>
        <taxon>Mollicutes</taxon>
        <taxon>Entomoplasmatales</taxon>
        <taxon>Entomoplasmataceae</taxon>
        <taxon>Entomoplasma</taxon>
    </lineage>
</organism>
<reference evidence="2 3" key="1">
    <citation type="submission" date="2017-11" db="EMBL/GenBank/DDBJ databases">
        <title>Genome sequence of Entomoplasma freundtii BARC 318 (ATCC 51999).</title>
        <authorList>
            <person name="Lo W.-S."/>
            <person name="Gasparich G.E."/>
            <person name="Kuo C.-H."/>
        </authorList>
    </citation>
    <scope>NUCLEOTIDE SEQUENCE [LARGE SCALE GENOMIC DNA]</scope>
    <source>
        <strain evidence="2 3">BARC 318</strain>
    </source>
</reference>
<feature type="domain" description="Endonuclease GajA/Old nuclease/RecF-like AAA" evidence="1">
    <location>
        <begin position="3"/>
        <end position="487"/>
    </location>
</feature>
<dbReference type="InterPro" id="IPR041685">
    <property type="entry name" value="AAA_GajA/Old/RecF-like"/>
</dbReference>
<proteinExistence type="predicted"/>
<protein>
    <recommendedName>
        <fullName evidence="1">Endonuclease GajA/Old nuclease/RecF-like AAA domain-containing protein</fullName>
    </recommendedName>
</protein>
<dbReference type="SUPFAM" id="SSF52540">
    <property type="entry name" value="P-loop containing nucleoside triphosphate hydrolases"/>
    <property type="match status" value="1"/>
</dbReference>